<feature type="compositionally biased region" description="Basic and acidic residues" evidence="1">
    <location>
        <begin position="11"/>
        <end position="28"/>
    </location>
</feature>
<dbReference type="EMBL" id="CP001681">
    <property type="protein sequence ID" value="ACU04513.1"/>
    <property type="molecule type" value="Genomic_DNA"/>
</dbReference>
<feature type="region of interest" description="Disordered" evidence="1">
    <location>
        <begin position="1"/>
        <end position="32"/>
    </location>
</feature>
<reference evidence="2 3" key="1">
    <citation type="journal article" date="2009" name="Stand. Genomic Sci.">
        <title>Complete genome sequence of Pedobacter heparinus type strain (HIM 762-3).</title>
        <authorList>
            <person name="Han C."/>
            <person name="Spring S."/>
            <person name="Lapidus A."/>
            <person name="Del Rio T.G."/>
            <person name="Tice H."/>
            <person name="Copeland A."/>
            <person name="Cheng J.F."/>
            <person name="Lucas S."/>
            <person name="Chen F."/>
            <person name="Nolan M."/>
            <person name="Bruce D."/>
            <person name="Goodwin L."/>
            <person name="Pitluck S."/>
            <person name="Ivanova N."/>
            <person name="Mavromatis K."/>
            <person name="Mikhailova N."/>
            <person name="Pati A."/>
            <person name="Chen A."/>
            <person name="Palaniappan K."/>
            <person name="Land M."/>
            <person name="Hauser L."/>
            <person name="Chang Y.J."/>
            <person name="Jeffries C.C."/>
            <person name="Saunders E."/>
            <person name="Chertkov O."/>
            <person name="Brettin T."/>
            <person name="Goker M."/>
            <person name="Rohde M."/>
            <person name="Bristow J."/>
            <person name="Eisen J.A."/>
            <person name="Markowitz V."/>
            <person name="Hugenholtz P."/>
            <person name="Kyrpides N.C."/>
            <person name="Klenk H.P."/>
            <person name="Detter J.C."/>
        </authorList>
    </citation>
    <scope>NUCLEOTIDE SEQUENCE [LARGE SCALE GENOMIC DNA]</scope>
    <source>
        <strain evidence="3">ATCC 13125 / DSM 2366 / CIP 104194 / JCM 7457 / NBRC 12017 / NCIMB 9290 / NRRL B-14731 / HIM 762-3</strain>
    </source>
</reference>
<organism evidence="2 3">
    <name type="scientific">Pedobacter heparinus (strain ATCC 13125 / DSM 2366 / CIP 104194 / JCM 7457 / NBRC 12017 / NCIMB 9290 / NRRL B-14731 / HIM 762-3)</name>
    <dbReference type="NCBI Taxonomy" id="485917"/>
    <lineage>
        <taxon>Bacteria</taxon>
        <taxon>Pseudomonadati</taxon>
        <taxon>Bacteroidota</taxon>
        <taxon>Sphingobacteriia</taxon>
        <taxon>Sphingobacteriales</taxon>
        <taxon>Sphingobacteriaceae</taxon>
        <taxon>Pedobacter</taxon>
    </lineage>
</organism>
<proteinExistence type="predicted"/>
<dbReference type="AlphaFoldDB" id="C6XYN1"/>
<dbReference type="STRING" id="485917.Phep_2309"/>
<protein>
    <submittedName>
        <fullName evidence="2">Uncharacterized protein</fullName>
    </submittedName>
</protein>
<evidence type="ECO:0000313" key="3">
    <source>
        <dbReference type="Proteomes" id="UP000000852"/>
    </source>
</evidence>
<evidence type="ECO:0000256" key="1">
    <source>
        <dbReference type="SAM" id="MobiDB-lite"/>
    </source>
</evidence>
<evidence type="ECO:0000313" key="2">
    <source>
        <dbReference type="EMBL" id="ACU04513.1"/>
    </source>
</evidence>
<dbReference type="KEGG" id="phe:Phep_2309"/>
<sequence length="423" mass="46096">MVSMASSSCTKEAKLSGDHAKADLEGSKPVENSAQVDDVTTAATVLSTVYKGITITFHQNYAVGTVNSGRGAANYYDYSGFMMLDQSTTQYRLYHGGRYLDAYSDGDNIFSRRVIKTGGGSLANWNSTASYVEPALNPTATVHPSAFWRQPEDVGYDPHIWDSGNFLEPECIRVGGLYYLFSQVEIRPGDYIDFPATEVAGPSPADRIRLHTSVNGGSQWQKVFPGGVNRGVVYNLPAATRRQIKLTHQEMIYEPGTDKPWVMYVFWQNNGVNQGHVRIRSADPGTFDWPTREACSGMAQLGNQIGYTDVPKSGGGTARLYFRITMASDNGHLVPSFQFSSDGLIWGFGSATLKLVGHPTLNNYFLGFSTVDGTGQLPPEGAANNYNMLYVSSAAVGSGNADIWNSDIWMGKTQMQLTGTLTP</sequence>
<accession>C6XYN1</accession>
<dbReference type="Proteomes" id="UP000000852">
    <property type="component" value="Chromosome"/>
</dbReference>
<dbReference type="HOGENOM" id="CLU_648669_0_0_10"/>
<feature type="compositionally biased region" description="Polar residues" evidence="1">
    <location>
        <begin position="1"/>
        <end position="10"/>
    </location>
</feature>
<gene>
    <name evidence="2" type="ordered locus">Phep_2309</name>
</gene>
<keyword evidence="3" id="KW-1185">Reference proteome</keyword>
<name>C6XYN1_PEDHD</name>